<feature type="domain" description="TUG ubiquitin-like" evidence="2">
    <location>
        <begin position="8"/>
        <end position="71"/>
    </location>
</feature>
<dbReference type="PANTHER" id="PTHR46467:SF1">
    <property type="entry name" value="TETHER CONTAINING UBX DOMAIN FOR GLUT4"/>
    <property type="match status" value="1"/>
</dbReference>
<evidence type="ECO:0000313" key="3">
    <source>
        <dbReference type="EMBL" id="KAK1754958.1"/>
    </source>
</evidence>
<sequence length="502" mass="54391">MAAHVEVIATDLRRVKVKVMPTTYLVDVLDEACQKLSLNSDRYLLKHKQKNVDLTGPFRTSGLSPGAKLELVIKSSSPSVISIALDIAGRRVVKKLPSDMTLWQVLRQFETAEAGLNITGRGSPKSVDGGQLYYERPVVNIMGRDYFELPDLQKTLSQCGINSGSMVLRVSFRNTEQTLYEAMEQISTYLKDVEPATAAEENKETAAPSAVEPTPESKVSEPSEQAPNPPEQTAESSEKAAEPAPLVDAPPMPSPQPTTAGDAMDIDQPSASSTPADRLQPTSVFSAPSSSTPVATQIQEDDSVYEPTIAHAQLRQQHLLARTQNTRLKSDAELAADAAEAAAKLAKITKVEVKVRFPDQTSAQWVVTPAETGAFLYQAVRGVMAHPSQPFRLVMAATHAVVHDDDKRLIADYRLKGRELLNCVWDDAAPAEARQTPFLKTSIASKAQAVVVPQVPQAGPDDDKNTSAGPSRPAGSEKKESHMDSDAIRKKLGKLFKLPGKK</sequence>
<dbReference type="PANTHER" id="PTHR46467">
    <property type="entry name" value="TETHER CONTAINING UBX DOMAIN FOR GLUT4"/>
    <property type="match status" value="1"/>
</dbReference>
<protein>
    <submittedName>
        <fullName evidence="3">GLUT4 regulating protein TUG-domain-containing protein</fullName>
    </submittedName>
</protein>
<comment type="caution">
    <text evidence="3">The sequence shown here is derived from an EMBL/GenBank/DDBJ whole genome shotgun (WGS) entry which is preliminary data.</text>
</comment>
<dbReference type="AlphaFoldDB" id="A0AAJ0BAZ7"/>
<dbReference type="Proteomes" id="UP001239445">
    <property type="component" value="Unassembled WGS sequence"/>
</dbReference>
<dbReference type="InterPro" id="IPR021569">
    <property type="entry name" value="TUG-UBL1"/>
</dbReference>
<feature type="region of interest" description="Disordered" evidence="1">
    <location>
        <begin position="453"/>
        <end position="489"/>
    </location>
</feature>
<dbReference type="InterPro" id="IPR029071">
    <property type="entry name" value="Ubiquitin-like_domsf"/>
</dbReference>
<organism evidence="3 4">
    <name type="scientific">Echria macrotheca</name>
    <dbReference type="NCBI Taxonomy" id="438768"/>
    <lineage>
        <taxon>Eukaryota</taxon>
        <taxon>Fungi</taxon>
        <taxon>Dikarya</taxon>
        <taxon>Ascomycota</taxon>
        <taxon>Pezizomycotina</taxon>
        <taxon>Sordariomycetes</taxon>
        <taxon>Sordariomycetidae</taxon>
        <taxon>Sordariales</taxon>
        <taxon>Schizotheciaceae</taxon>
        <taxon>Echria</taxon>
    </lineage>
</organism>
<dbReference type="Pfam" id="PF11470">
    <property type="entry name" value="TUG-UBL1"/>
    <property type="match status" value="1"/>
</dbReference>
<dbReference type="EMBL" id="MU839834">
    <property type="protein sequence ID" value="KAK1754958.1"/>
    <property type="molecule type" value="Genomic_DNA"/>
</dbReference>
<feature type="compositionally biased region" description="Basic and acidic residues" evidence="1">
    <location>
        <begin position="475"/>
        <end position="489"/>
    </location>
</feature>
<name>A0AAJ0BAZ7_9PEZI</name>
<dbReference type="CDD" id="cd16105">
    <property type="entry name" value="Ubl_ASPSCR1_like"/>
    <property type="match status" value="1"/>
</dbReference>
<dbReference type="SUPFAM" id="SSF54236">
    <property type="entry name" value="Ubiquitin-like"/>
    <property type="match status" value="2"/>
</dbReference>
<evidence type="ECO:0000259" key="2">
    <source>
        <dbReference type="Pfam" id="PF11470"/>
    </source>
</evidence>
<dbReference type="GO" id="GO:0005737">
    <property type="term" value="C:cytoplasm"/>
    <property type="evidence" value="ECO:0007669"/>
    <property type="project" value="TreeGrafter"/>
</dbReference>
<feature type="region of interest" description="Disordered" evidence="1">
    <location>
        <begin position="196"/>
        <end position="298"/>
    </location>
</feature>
<gene>
    <name evidence="3" type="ORF">QBC47DRAFT_205120</name>
</gene>
<reference evidence="3" key="1">
    <citation type="submission" date="2023-06" db="EMBL/GenBank/DDBJ databases">
        <title>Genome-scale phylogeny and comparative genomics of the fungal order Sordariales.</title>
        <authorList>
            <consortium name="Lawrence Berkeley National Laboratory"/>
            <person name="Hensen N."/>
            <person name="Bonometti L."/>
            <person name="Westerberg I."/>
            <person name="Brannstrom I.O."/>
            <person name="Guillou S."/>
            <person name="Cros-Aarteil S."/>
            <person name="Calhoun S."/>
            <person name="Haridas S."/>
            <person name="Kuo A."/>
            <person name="Mondo S."/>
            <person name="Pangilinan J."/>
            <person name="Riley R."/>
            <person name="Labutti K."/>
            <person name="Andreopoulos B."/>
            <person name="Lipzen A."/>
            <person name="Chen C."/>
            <person name="Yanf M."/>
            <person name="Daum C."/>
            <person name="Ng V."/>
            <person name="Clum A."/>
            <person name="Steindorff A."/>
            <person name="Ohm R."/>
            <person name="Martin F."/>
            <person name="Silar P."/>
            <person name="Natvig D."/>
            <person name="Lalanne C."/>
            <person name="Gautier V."/>
            <person name="Ament-Velasquez S.L."/>
            <person name="Kruys A."/>
            <person name="Hutchinson M.I."/>
            <person name="Powell A.J."/>
            <person name="Barry K."/>
            <person name="Miller A.N."/>
            <person name="Grigoriev I.V."/>
            <person name="Debuchy R."/>
            <person name="Gladieux P."/>
            <person name="Thoren M.H."/>
            <person name="Johannesson H."/>
        </authorList>
    </citation>
    <scope>NUCLEOTIDE SEQUENCE</scope>
    <source>
        <strain evidence="3">PSN4</strain>
    </source>
</reference>
<dbReference type="GO" id="GO:0012506">
    <property type="term" value="C:vesicle membrane"/>
    <property type="evidence" value="ECO:0007669"/>
    <property type="project" value="TreeGrafter"/>
</dbReference>
<dbReference type="GO" id="GO:0005634">
    <property type="term" value="C:nucleus"/>
    <property type="evidence" value="ECO:0007669"/>
    <property type="project" value="TreeGrafter"/>
</dbReference>
<dbReference type="Gene3D" id="3.10.20.90">
    <property type="entry name" value="Phosphatidylinositol 3-kinase Catalytic Subunit, Chain A, domain 1"/>
    <property type="match status" value="1"/>
</dbReference>
<evidence type="ECO:0000256" key="1">
    <source>
        <dbReference type="SAM" id="MobiDB-lite"/>
    </source>
</evidence>
<evidence type="ECO:0000313" key="4">
    <source>
        <dbReference type="Proteomes" id="UP001239445"/>
    </source>
</evidence>
<keyword evidence="4" id="KW-1185">Reference proteome</keyword>
<proteinExistence type="predicted"/>
<accession>A0AAJ0BAZ7</accession>
<dbReference type="GO" id="GO:0006886">
    <property type="term" value="P:intracellular protein transport"/>
    <property type="evidence" value="ECO:0007669"/>
    <property type="project" value="TreeGrafter"/>
</dbReference>
<feature type="compositionally biased region" description="Polar residues" evidence="1">
    <location>
        <begin position="269"/>
        <end position="298"/>
    </location>
</feature>